<protein>
    <recommendedName>
        <fullName evidence="3">GIY-YIG domain-containing protein</fullName>
    </recommendedName>
</protein>
<name>A0ABT9A8W5_9BACT</name>
<evidence type="ECO:0008006" key="3">
    <source>
        <dbReference type="Google" id="ProtNLM"/>
    </source>
</evidence>
<reference evidence="1" key="1">
    <citation type="submission" date="2023-07" db="EMBL/GenBank/DDBJ databases">
        <authorList>
            <person name="Kim M.K."/>
        </authorList>
    </citation>
    <scope>NUCLEOTIDE SEQUENCE</scope>
    <source>
        <strain evidence="1">M29</strain>
    </source>
</reference>
<sequence>MHIDDCTHSFSDLTTAVLPTYLERLHDTRQCPWPASVFSQPGYGVASIAKELGLPGDFSGCYVLQDGRTPIYVGISRGVLNRLRQHMLGKDHFSASLAYAMAKKDHQPTEKTRKLVMGATNFDLAFQKSQTYLRSLSIGAVEINNPLELYVFEAYAAMALGTAEWNTFRTH</sequence>
<dbReference type="RefSeq" id="WP_305010974.1">
    <property type="nucleotide sequence ID" value="NZ_JAUQSX010000003.1"/>
</dbReference>
<evidence type="ECO:0000313" key="2">
    <source>
        <dbReference type="Proteomes" id="UP001167796"/>
    </source>
</evidence>
<comment type="caution">
    <text evidence="1">The sequence shown here is derived from an EMBL/GenBank/DDBJ whole genome shotgun (WGS) entry which is preliminary data.</text>
</comment>
<proteinExistence type="predicted"/>
<keyword evidence="2" id="KW-1185">Reference proteome</keyword>
<accession>A0ABT9A8W5</accession>
<evidence type="ECO:0000313" key="1">
    <source>
        <dbReference type="EMBL" id="MDO7846285.1"/>
    </source>
</evidence>
<dbReference type="EMBL" id="JAUQSX010000003">
    <property type="protein sequence ID" value="MDO7846285.1"/>
    <property type="molecule type" value="Genomic_DNA"/>
</dbReference>
<organism evidence="1 2">
    <name type="scientific">Hymenobacter mellowenesis</name>
    <dbReference type="NCBI Taxonomy" id="3063995"/>
    <lineage>
        <taxon>Bacteria</taxon>
        <taxon>Pseudomonadati</taxon>
        <taxon>Bacteroidota</taxon>
        <taxon>Cytophagia</taxon>
        <taxon>Cytophagales</taxon>
        <taxon>Hymenobacteraceae</taxon>
        <taxon>Hymenobacter</taxon>
    </lineage>
</organism>
<gene>
    <name evidence="1" type="ORF">Q5H92_07955</name>
</gene>
<dbReference type="Proteomes" id="UP001167796">
    <property type="component" value="Unassembled WGS sequence"/>
</dbReference>